<gene>
    <name evidence="3" type="ORF">Sfulv_11500</name>
</gene>
<dbReference type="EMBL" id="BLWC01000001">
    <property type="protein sequence ID" value="GFM96339.1"/>
    <property type="molecule type" value="Genomic_DNA"/>
</dbReference>
<dbReference type="Proteomes" id="UP000498980">
    <property type="component" value="Unassembled WGS sequence"/>
</dbReference>
<protein>
    <recommendedName>
        <fullName evidence="2">Peptidase S8/S53 domain-containing protein</fullName>
    </recommendedName>
</protein>
<dbReference type="GO" id="GO:0004252">
    <property type="term" value="F:serine-type endopeptidase activity"/>
    <property type="evidence" value="ECO:0007669"/>
    <property type="project" value="InterPro"/>
</dbReference>
<evidence type="ECO:0000259" key="2">
    <source>
        <dbReference type="Pfam" id="PF00082"/>
    </source>
</evidence>
<feature type="domain" description="Peptidase S8/S53" evidence="2">
    <location>
        <begin position="1"/>
        <end position="50"/>
    </location>
</feature>
<reference evidence="3 4" key="1">
    <citation type="submission" date="2020-05" db="EMBL/GenBank/DDBJ databases">
        <title>Whole genome shotgun sequence of Streptomyces fulvorobeus NBRC 15897.</title>
        <authorList>
            <person name="Komaki H."/>
            <person name="Tamura T."/>
        </authorList>
    </citation>
    <scope>NUCLEOTIDE SEQUENCE [LARGE SCALE GENOMIC DNA]</scope>
    <source>
        <strain evidence="3 4">NBRC 15897</strain>
    </source>
</reference>
<dbReference type="Gene3D" id="3.40.50.200">
    <property type="entry name" value="Peptidase S8/S53 domain"/>
    <property type="match status" value="1"/>
</dbReference>
<evidence type="ECO:0000256" key="1">
    <source>
        <dbReference type="PROSITE-ProRule" id="PRU01240"/>
    </source>
</evidence>
<comment type="caution">
    <text evidence="1">Lacks conserved residue(s) required for the propagation of feature annotation.</text>
</comment>
<dbReference type="PROSITE" id="PS51892">
    <property type="entry name" value="SUBTILASE"/>
    <property type="match status" value="1"/>
</dbReference>
<comment type="caution">
    <text evidence="3">The sequence shown here is derived from an EMBL/GenBank/DDBJ whole genome shotgun (WGS) entry which is preliminary data.</text>
</comment>
<dbReference type="InterPro" id="IPR036852">
    <property type="entry name" value="Peptidase_S8/S53_dom_sf"/>
</dbReference>
<dbReference type="Pfam" id="PF00082">
    <property type="entry name" value="Peptidase_S8"/>
    <property type="match status" value="1"/>
</dbReference>
<dbReference type="GO" id="GO:0006508">
    <property type="term" value="P:proteolysis"/>
    <property type="evidence" value="ECO:0007669"/>
    <property type="project" value="InterPro"/>
</dbReference>
<evidence type="ECO:0000313" key="3">
    <source>
        <dbReference type="EMBL" id="GFM96339.1"/>
    </source>
</evidence>
<organism evidence="3 4">
    <name type="scientific">Streptomyces fulvorobeus</name>
    <dbReference type="NCBI Taxonomy" id="284028"/>
    <lineage>
        <taxon>Bacteria</taxon>
        <taxon>Bacillati</taxon>
        <taxon>Actinomycetota</taxon>
        <taxon>Actinomycetes</taxon>
        <taxon>Kitasatosporales</taxon>
        <taxon>Streptomycetaceae</taxon>
        <taxon>Streptomyces</taxon>
    </lineage>
</organism>
<dbReference type="InterPro" id="IPR000209">
    <property type="entry name" value="Peptidase_S8/S53_dom"/>
</dbReference>
<dbReference type="SUPFAM" id="SSF52743">
    <property type="entry name" value="Subtilisin-like"/>
    <property type="match status" value="1"/>
</dbReference>
<accession>A0A7J0C1E3</accession>
<proteinExistence type="inferred from homology"/>
<dbReference type="AlphaFoldDB" id="A0A7J0C1E3"/>
<keyword evidence="4" id="KW-1185">Reference proteome</keyword>
<name>A0A7J0C1E3_9ACTN</name>
<comment type="similarity">
    <text evidence="1">Belongs to the peptidase S8 family.</text>
</comment>
<sequence>MAAPHVAGVVALIKSTHPRASAYQVKALLTHQADATACGAPYDIDGDGAVDAVCEGGTNYNGFYGAGVVDALDAVRR</sequence>
<evidence type="ECO:0000313" key="4">
    <source>
        <dbReference type="Proteomes" id="UP000498980"/>
    </source>
</evidence>